<dbReference type="PANTHER" id="PTHR43201">
    <property type="entry name" value="ACYL-COA SYNTHETASE"/>
    <property type="match status" value="1"/>
</dbReference>
<dbReference type="Gene3D" id="3.40.50.12780">
    <property type="entry name" value="N-terminal domain of ligase-like"/>
    <property type="match status" value="2"/>
</dbReference>
<evidence type="ECO:0000259" key="2">
    <source>
        <dbReference type="Pfam" id="PF00501"/>
    </source>
</evidence>
<evidence type="ECO:0000313" key="5">
    <source>
        <dbReference type="WBParaSite" id="nRc.2.0.1.t38237-RA"/>
    </source>
</evidence>
<dbReference type="WBParaSite" id="nRc.2.0.1.t38237-RA">
    <property type="protein sequence ID" value="nRc.2.0.1.t38237-RA"/>
    <property type="gene ID" value="nRc.2.0.1.g38237"/>
</dbReference>
<name>A0A915KHM2_ROMCU</name>
<dbReference type="Gene3D" id="3.30.300.30">
    <property type="match status" value="1"/>
</dbReference>
<organism evidence="4 5">
    <name type="scientific">Romanomermis culicivorax</name>
    <name type="common">Nematode worm</name>
    <dbReference type="NCBI Taxonomy" id="13658"/>
    <lineage>
        <taxon>Eukaryota</taxon>
        <taxon>Metazoa</taxon>
        <taxon>Ecdysozoa</taxon>
        <taxon>Nematoda</taxon>
        <taxon>Enoplea</taxon>
        <taxon>Dorylaimia</taxon>
        <taxon>Mermithida</taxon>
        <taxon>Mermithoidea</taxon>
        <taxon>Mermithidae</taxon>
        <taxon>Romanomermis</taxon>
    </lineage>
</organism>
<dbReference type="GO" id="GO:0006631">
    <property type="term" value="P:fatty acid metabolic process"/>
    <property type="evidence" value="ECO:0007669"/>
    <property type="project" value="TreeGrafter"/>
</dbReference>
<proteinExistence type="inferred from homology"/>
<protein>
    <submittedName>
        <fullName evidence="5">Uncharacterized protein</fullName>
    </submittedName>
</protein>
<feature type="domain" description="AMP-binding enzyme C-terminal" evidence="3">
    <location>
        <begin position="460"/>
        <end position="536"/>
    </location>
</feature>
<sequence>MFSKTLSVFGVGHNNRRMPVDDANANLLCTFYFKDSEKTLFYLPNGDEMSFAKFETLIGQYAGCLKQLGVKKGDRVAAQVSKTAGNIALYLATLQLGAIYIPLNTDYKLDEIHYFLTDSEPVLFVCQEENKLHYLTLDLDHELHFLTIVGEEELRHAARKSLAHLEIEHMHPDDVASICYTSDENLTIKNQEAVKRDWFTIGWFDNIRIVHAIVENSTTGRPKGAMITHSNLSTNAESLCRIWRFMRQDILLHALPVYHVHGLFVALNTVFQKGCSVIFLPKFDTDLVMQYLPKCTMMMGVPTYYTRLLHNANFEKNLVKSVRIFISGSAPLLDNTWLEFKRRTGHEILERYGMTEGQMICSNPYDGPRKPVLLFLFLGTVGLPLPNVQVRIRKGVLEYKGPNLFKGYWRLPEKTKNEFSDDGYFISGDLAKRDENGFISILGRCKDLIISGGLNVYPKEIEQEIDSLAGVLESSVIGVPHLDFGEAVVALVVVNEQEQKISEMEIIKILKTQIANYKVPKKILFVDSLPRNKMGKVQKNLLRDSFKNLFSN</sequence>
<accession>A0A915KHM2</accession>
<evidence type="ECO:0000256" key="1">
    <source>
        <dbReference type="ARBA" id="ARBA00006432"/>
    </source>
</evidence>
<dbReference type="SUPFAM" id="SSF56801">
    <property type="entry name" value="Acetyl-CoA synthetase-like"/>
    <property type="match status" value="2"/>
</dbReference>
<dbReference type="InterPro" id="IPR025110">
    <property type="entry name" value="AMP-bd_C"/>
</dbReference>
<dbReference type="InterPro" id="IPR000873">
    <property type="entry name" value="AMP-dep_synth/lig_dom"/>
</dbReference>
<reference evidence="5" key="1">
    <citation type="submission" date="2022-11" db="UniProtKB">
        <authorList>
            <consortium name="WormBaseParasite"/>
        </authorList>
    </citation>
    <scope>IDENTIFICATION</scope>
</reference>
<dbReference type="PANTHER" id="PTHR43201:SF8">
    <property type="entry name" value="ACYL-COA SYNTHETASE FAMILY MEMBER 3"/>
    <property type="match status" value="1"/>
</dbReference>
<dbReference type="InterPro" id="IPR042099">
    <property type="entry name" value="ANL_N_sf"/>
</dbReference>
<dbReference type="Proteomes" id="UP000887565">
    <property type="component" value="Unplaced"/>
</dbReference>
<feature type="domain" description="AMP-dependent synthetase/ligase" evidence="2">
    <location>
        <begin position="44"/>
        <end position="182"/>
    </location>
</feature>
<dbReference type="OMA" id="GFKVTHG"/>
<evidence type="ECO:0000313" key="4">
    <source>
        <dbReference type="Proteomes" id="UP000887565"/>
    </source>
</evidence>
<dbReference type="GO" id="GO:0031956">
    <property type="term" value="F:medium-chain fatty acid-CoA ligase activity"/>
    <property type="evidence" value="ECO:0007669"/>
    <property type="project" value="TreeGrafter"/>
</dbReference>
<keyword evidence="4" id="KW-1185">Reference proteome</keyword>
<comment type="similarity">
    <text evidence="1">Belongs to the ATP-dependent AMP-binding enzyme family.</text>
</comment>
<dbReference type="InterPro" id="IPR045851">
    <property type="entry name" value="AMP-bd_C_sf"/>
</dbReference>
<dbReference type="Pfam" id="PF13193">
    <property type="entry name" value="AMP-binding_C"/>
    <property type="match status" value="1"/>
</dbReference>
<dbReference type="AlphaFoldDB" id="A0A915KHM2"/>
<feature type="domain" description="AMP-dependent synthetase/ligase" evidence="2">
    <location>
        <begin position="218"/>
        <end position="409"/>
    </location>
</feature>
<dbReference type="Pfam" id="PF00501">
    <property type="entry name" value="AMP-binding"/>
    <property type="match status" value="2"/>
</dbReference>
<evidence type="ECO:0000259" key="3">
    <source>
        <dbReference type="Pfam" id="PF13193"/>
    </source>
</evidence>